<dbReference type="Pfam" id="PF20467">
    <property type="entry name" value="MmeI_C"/>
    <property type="match status" value="1"/>
</dbReference>
<dbReference type="InterPro" id="IPR046816">
    <property type="entry name" value="MmeI_Mtase"/>
</dbReference>
<dbReference type="InterPro" id="IPR046818">
    <property type="entry name" value="MmeI_C"/>
</dbReference>
<dbReference type="Gene3D" id="3.40.50.150">
    <property type="entry name" value="Vaccinia Virus protein VP39"/>
    <property type="match status" value="1"/>
</dbReference>
<keyword evidence="3" id="KW-0808">Transferase</keyword>
<dbReference type="GO" id="GO:0009007">
    <property type="term" value="F:site-specific DNA-methyltransferase (adenine-specific) activity"/>
    <property type="evidence" value="ECO:0007669"/>
    <property type="project" value="UniProtKB-EC"/>
</dbReference>
<comment type="catalytic activity">
    <reaction evidence="4">
        <text>a 2'-deoxyadenosine in DNA + S-adenosyl-L-methionine = an N(6)-methyl-2'-deoxyadenosine in DNA + S-adenosyl-L-homocysteine + H(+)</text>
        <dbReference type="Rhea" id="RHEA:15197"/>
        <dbReference type="Rhea" id="RHEA-COMP:12418"/>
        <dbReference type="Rhea" id="RHEA-COMP:12419"/>
        <dbReference type="ChEBI" id="CHEBI:15378"/>
        <dbReference type="ChEBI" id="CHEBI:57856"/>
        <dbReference type="ChEBI" id="CHEBI:59789"/>
        <dbReference type="ChEBI" id="CHEBI:90615"/>
        <dbReference type="ChEBI" id="CHEBI:90616"/>
        <dbReference type="EC" id="2.1.1.72"/>
    </reaction>
</comment>
<evidence type="ECO:0000259" key="8">
    <source>
        <dbReference type="Pfam" id="PF20467"/>
    </source>
</evidence>
<evidence type="ECO:0000313" key="11">
    <source>
        <dbReference type="Proteomes" id="UP000199093"/>
    </source>
</evidence>
<dbReference type="InterPro" id="IPR046820">
    <property type="entry name" value="MmeI_TRD"/>
</dbReference>
<name>A0A1G8UY96_9RHOB</name>
<keyword evidence="2 10" id="KW-0489">Methyltransferase</keyword>
<dbReference type="InterPro" id="IPR029063">
    <property type="entry name" value="SAM-dependent_MTases_sf"/>
</dbReference>
<keyword evidence="11" id="KW-1185">Reference proteome</keyword>
<dbReference type="Pfam" id="PF20473">
    <property type="entry name" value="MmeI_Mtase"/>
    <property type="match status" value="1"/>
</dbReference>
<dbReference type="Pfam" id="PF20466">
    <property type="entry name" value="MmeI_TRD"/>
    <property type="match status" value="1"/>
</dbReference>
<evidence type="ECO:0000259" key="5">
    <source>
        <dbReference type="Pfam" id="PF20464"/>
    </source>
</evidence>
<dbReference type="AlphaFoldDB" id="A0A1G8UY96"/>
<dbReference type="Pfam" id="PF20465">
    <property type="entry name" value="MmeI_hel"/>
    <property type="match status" value="1"/>
</dbReference>
<feature type="domain" description="MmeI-like helicase spacer" evidence="6">
    <location>
        <begin position="171"/>
        <end position="248"/>
    </location>
</feature>
<protein>
    <recommendedName>
        <fullName evidence="1">site-specific DNA-methyltransferase (adenine-specific)</fullName>
        <ecNumber evidence="1">2.1.1.72</ecNumber>
    </recommendedName>
</protein>
<evidence type="ECO:0000256" key="2">
    <source>
        <dbReference type="ARBA" id="ARBA00022603"/>
    </source>
</evidence>
<dbReference type="InterPro" id="IPR046819">
    <property type="entry name" value="MmeI_hel"/>
</dbReference>
<dbReference type="SUPFAM" id="SSF53335">
    <property type="entry name" value="S-adenosyl-L-methionine-dependent methyltransferases"/>
    <property type="match status" value="1"/>
</dbReference>
<dbReference type="PANTHER" id="PTHR33841:SF1">
    <property type="entry name" value="DNA METHYLTRANSFERASE A"/>
    <property type="match status" value="1"/>
</dbReference>
<dbReference type="InterPro" id="IPR050953">
    <property type="entry name" value="N4_N6_ade-DNA_methylase"/>
</dbReference>
<dbReference type="PANTHER" id="PTHR33841">
    <property type="entry name" value="DNA METHYLTRANSFERASE YEEA-RELATED"/>
    <property type="match status" value="1"/>
</dbReference>
<evidence type="ECO:0000259" key="7">
    <source>
        <dbReference type="Pfam" id="PF20466"/>
    </source>
</evidence>
<dbReference type="GO" id="GO:0032259">
    <property type="term" value="P:methylation"/>
    <property type="evidence" value="ECO:0007669"/>
    <property type="project" value="UniProtKB-KW"/>
</dbReference>
<evidence type="ECO:0000313" key="10">
    <source>
        <dbReference type="EMBL" id="SDJ58075.1"/>
    </source>
</evidence>
<dbReference type="RefSeq" id="WP_089852523.1">
    <property type="nucleotide sequence ID" value="NZ_FNEJ01000054.1"/>
</dbReference>
<organism evidence="10 11">
    <name type="scientific">Salipiger marinus</name>
    <dbReference type="NCBI Taxonomy" id="555512"/>
    <lineage>
        <taxon>Bacteria</taxon>
        <taxon>Pseudomonadati</taxon>
        <taxon>Pseudomonadota</taxon>
        <taxon>Alphaproteobacteria</taxon>
        <taxon>Rhodobacterales</taxon>
        <taxon>Roseobacteraceae</taxon>
        <taxon>Salipiger</taxon>
    </lineage>
</organism>
<sequence length="897" mass="100373">MNPTEIYDALAEISAKPFDANEFPFAFAAATDGAKAAISKLRGGSTNKSDLPGGVLFGKRFHYAPALSGLTDVTLDQIRASKKTKTSKPAILIATDGEMISAEHLASGDTLHCRFDELGDNFGFFLPAAGKERYRAVEENPVDVKATGKLARLYDALTKANPDWGSDARRHEMNQLMMRLIFCMFAEDVGIFPDNQFSRLLFTHAGNKGEEACETIIAAFRAMNLPKDKRAGLPAWTGELEYVNGGLFEGTIDAPRFDAASFRYLREACDLNWREINPDIFGSMIQSVADPKQRSELGMHYTSVPNIMKVIGPLFLDDLDAEIHKAWDRARALQQVLDRMSRIRVFDPACGSGNFLVVSYRELRARETRILRRLEELTGPGSMQMFSAIPISHFYGIEIADFAAETAKLALFIAEYQANASFAEVFGRRPAALPLKDAAHIRTGNSLRMDWEDVCPPPTEGEVVFIAGNPPFLGKAKQDKSQKADRDYVFSGKLKSFKALDFVAGWTFKASNYIRGRNAEAALVSTNSLCQGASVPLLWPSVLRQDLEIHFAHRSFKWRNSAAKNAAVICVITGMRNISREPKRLFSEGIEASVSHINAYLVHHSDVWIQSSGKSLFGLPHMAFGCMPYDAGKLLLSPSEKEEMIQNWPEAESYIRRLMGSQEVVKGIERYCLWISDDDLHNAVRIPAIAAKIEETRLARLEMKDAAGRALAGKPYQFREHIAPEHHAILVPSVTSERRPYLPVERVGADVIASNLNQVLYDAPEWCIALIASRLHLVWIATVCGKLKSDFRYSNTLGWNTFPVPKFTEDQLEALSASARRILRCRYSHYPATIAELYDPDKMPDDLRAVHRENDELLETMYIGRPFRNDTERLEKLFKLYAAKVKSLEAAPKKKRA</sequence>
<feature type="domain" description="MmeI-like N-terminal" evidence="5">
    <location>
        <begin position="1"/>
        <end position="159"/>
    </location>
</feature>
<feature type="domain" description="MmeI-like target recognition" evidence="7">
    <location>
        <begin position="605"/>
        <end position="806"/>
    </location>
</feature>
<evidence type="ECO:0000256" key="4">
    <source>
        <dbReference type="ARBA" id="ARBA00047942"/>
    </source>
</evidence>
<evidence type="ECO:0000259" key="6">
    <source>
        <dbReference type="Pfam" id="PF20465"/>
    </source>
</evidence>
<gene>
    <name evidence="10" type="ORF">SAMN04487993_10541</name>
</gene>
<dbReference type="EC" id="2.1.1.72" evidence="1"/>
<dbReference type="OrthoDB" id="9806213at2"/>
<dbReference type="Pfam" id="PF20464">
    <property type="entry name" value="MmeI_N"/>
    <property type="match status" value="1"/>
</dbReference>
<proteinExistence type="predicted"/>
<reference evidence="10 11" key="1">
    <citation type="submission" date="2016-10" db="EMBL/GenBank/DDBJ databases">
        <authorList>
            <person name="de Groot N.N."/>
        </authorList>
    </citation>
    <scope>NUCLEOTIDE SEQUENCE [LARGE SCALE GENOMIC DNA]</scope>
    <source>
        <strain evidence="10 11">DSM 26424</strain>
    </source>
</reference>
<dbReference type="InterPro" id="IPR046817">
    <property type="entry name" value="MmeI_N"/>
</dbReference>
<dbReference type="STRING" id="555512.SAMN04487993_10541"/>
<dbReference type="EMBL" id="FNEJ01000054">
    <property type="protein sequence ID" value="SDJ58075.1"/>
    <property type="molecule type" value="Genomic_DNA"/>
</dbReference>
<feature type="domain" description="MmeI-like DNA-methyltransferase" evidence="9">
    <location>
        <begin position="324"/>
        <end position="586"/>
    </location>
</feature>
<accession>A0A1G8UY96</accession>
<evidence type="ECO:0000259" key="9">
    <source>
        <dbReference type="Pfam" id="PF20473"/>
    </source>
</evidence>
<dbReference type="Proteomes" id="UP000199093">
    <property type="component" value="Unassembled WGS sequence"/>
</dbReference>
<evidence type="ECO:0000256" key="3">
    <source>
        <dbReference type="ARBA" id="ARBA00022679"/>
    </source>
</evidence>
<feature type="domain" description="MmeI-like C-terminal" evidence="8">
    <location>
        <begin position="810"/>
        <end position="888"/>
    </location>
</feature>
<evidence type="ECO:0000256" key="1">
    <source>
        <dbReference type="ARBA" id="ARBA00011900"/>
    </source>
</evidence>